<proteinExistence type="predicted"/>
<comment type="caution">
    <text evidence="2">The sequence shown here is derived from an EMBL/GenBank/DDBJ whole genome shotgun (WGS) entry which is preliminary data.</text>
</comment>
<dbReference type="AlphaFoldDB" id="A0A2T9YI53"/>
<feature type="region of interest" description="Disordered" evidence="1">
    <location>
        <begin position="1"/>
        <end position="20"/>
    </location>
</feature>
<sequence>MVNSPKSTKRSEKDPEAEKNDIGSFVRKYSDKSFNLAWEFLGPRLDTKLAPFKKNLLKDVKGNVLEIGPTYGTAMKYFNIPEVTKYTCIEPNNYFYEGLKKEGMKNGFSVSFIKNDSPPVPEAQLGLKGEIKNMMILNGSISTESEIQKTIMENGPYDSIVSMFVLCSVNNEKETIKAIKKLLKPGGKFFFMEHVAQKRTDMLKDNAVHYFQRIVSPLWNTLLGNCHIHRHTDVSINSFRWKSVKMDKTGIVKGLGVSYLAPIVYGVAENN</sequence>
<name>A0A2T9YI53_9FUNG</name>
<evidence type="ECO:0008006" key="4">
    <source>
        <dbReference type="Google" id="ProtNLM"/>
    </source>
</evidence>
<reference evidence="2 3" key="1">
    <citation type="journal article" date="2018" name="MBio">
        <title>Comparative Genomics Reveals the Core Gene Toolbox for the Fungus-Insect Symbiosis.</title>
        <authorList>
            <person name="Wang Y."/>
            <person name="Stata M."/>
            <person name="Wang W."/>
            <person name="Stajich J.E."/>
            <person name="White M.M."/>
            <person name="Moncalvo J.M."/>
        </authorList>
    </citation>
    <scope>NUCLEOTIDE SEQUENCE [LARGE SCALE GENOMIC DNA]</scope>
    <source>
        <strain evidence="2 3">AUS-77-4</strain>
    </source>
</reference>
<evidence type="ECO:0000256" key="1">
    <source>
        <dbReference type="SAM" id="MobiDB-lite"/>
    </source>
</evidence>
<dbReference type="PANTHER" id="PTHR45036">
    <property type="entry name" value="METHYLTRANSFERASE LIKE 7B"/>
    <property type="match status" value="1"/>
</dbReference>
<protein>
    <recommendedName>
        <fullName evidence="4">Methyltransferase type 11 domain-containing protein</fullName>
    </recommendedName>
</protein>
<evidence type="ECO:0000313" key="3">
    <source>
        <dbReference type="Proteomes" id="UP000245699"/>
    </source>
</evidence>
<dbReference type="SUPFAM" id="SSF53335">
    <property type="entry name" value="S-adenosyl-L-methionine-dependent methyltransferases"/>
    <property type="match status" value="1"/>
</dbReference>
<organism evidence="2 3">
    <name type="scientific">Furculomyces boomerangus</name>
    <dbReference type="NCBI Taxonomy" id="61424"/>
    <lineage>
        <taxon>Eukaryota</taxon>
        <taxon>Fungi</taxon>
        <taxon>Fungi incertae sedis</taxon>
        <taxon>Zoopagomycota</taxon>
        <taxon>Kickxellomycotina</taxon>
        <taxon>Harpellomycetes</taxon>
        <taxon>Harpellales</taxon>
        <taxon>Harpellaceae</taxon>
        <taxon>Furculomyces</taxon>
    </lineage>
</organism>
<dbReference type="Gene3D" id="3.40.50.150">
    <property type="entry name" value="Vaccinia Virus protein VP39"/>
    <property type="match status" value="1"/>
</dbReference>
<dbReference type="Pfam" id="PF13489">
    <property type="entry name" value="Methyltransf_23"/>
    <property type="match status" value="1"/>
</dbReference>
<dbReference type="Proteomes" id="UP000245699">
    <property type="component" value="Unassembled WGS sequence"/>
</dbReference>
<dbReference type="EMBL" id="MBFT01000387">
    <property type="protein sequence ID" value="PVU92032.1"/>
    <property type="molecule type" value="Genomic_DNA"/>
</dbReference>
<dbReference type="PANTHER" id="PTHR45036:SF1">
    <property type="entry name" value="METHYLTRANSFERASE LIKE 7A"/>
    <property type="match status" value="1"/>
</dbReference>
<feature type="compositionally biased region" description="Basic and acidic residues" evidence="1">
    <location>
        <begin position="9"/>
        <end position="20"/>
    </location>
</feature>
<keyword evidence="3" id="KW-1185">Reference proteome</keyword>
<dbReference type="STRING" id="61424.A0A2T9YI53"/>
<gene>
    <name evidence="2" type="ORF">BB559_003869</name>
</gene>
<evidence type="ECO:0000313" key="2">
    <source>
        <dbReference type="EMBL" id="PVU92032.1"/>
    </source>
</evidence>
<dbReference type="OrthoDB" id="540004at2759"/>
<dbReference type="InterPro" id="IPR052356">
    <property type="entry name" value="Thiol_S-MT"/>
</dbReference>
<accession>A0A2T9YI53</accession>
<dbReference type="InterPro" id="IPR029063">
    <property type="entry name" value="SAM-dependent_MTases_sf"/>
</dbReference>